<organism evidence="2 4">
    <name type="scientific">Devosia limi DSM 17137</name>
    <dbReference type="NCBI Taxonomy" id="1121477"/>
    <lineage>
        <taxon>Bacteria</taxon>
        <taxon>Pseudomonadati</taxon>
        <taxon>Pseudomonadota</taxon>
        <taxon>Alphaproteobacteria</taxon>
        <taxon>Hyphomicrobiales</taxon>
        <taxon>Devosiaceae</taxon>
        <taxon>Devosia</taxon>
    </lineage>
</organism>
<evidence type="ECO:0000313" key="4">
    <source>
        <dbReference type="Proteomes" id="UP000033608"/>
    </source>
</evidence>
<keyword evidence="1" id="KW-0812">Transmembrane</keyword>
<feature type="transmembrane region" description="Helical" evidence="1">
    <location>
        <begin position="137"/>
        <end position="156"/>
    </location>
</feature>
<feature type="transmembrane region" description="Helical" evidence="1">
    <location>
        <begin position="176"/>
        <end position="200"/>
    </location>
</feature>
<evidence type="ECO:0000313" key="2">
    <source>
        <dbReference type="EMBL" id="KKB76271.1"/>
    </source>
</evidence>
<keyword evidence="4" id="KW-1185">Reference proteome</keyword>
<feature type="transmembrane region" description="Helical" evidence="1">
    <location>
        <begin position="44"/>
        <end position="65"/>
    </location>
</feature>
<proteinExistence type="predicted"/>
<reference evidence="2 4" key="1">
    <citation type="submission" date="2015-03" db="EMBL/GenBank/DDBJ databases">
        <authorList>
            <person name="Hassan Y.I."/>
            <person name="Lepp D."/>
            <person name="Zhou T."/>
        </authorList>
    </citation>
    <scope>NUCLEOTIDE SEQUENCE [LARGE SCALE GENOMIC DNA]</scope>
    <source>
        <strain evidence="2 4">DSM 17137</strain>
    </source>
</reference>
<dbReference type="EMBL" id="FQVC01000002">
    <property type="protein sequence ID" value="SHE61190.1"/>
    <property type="molecule type" value="Genomic_DNA"/>
</dbReference>
<accession>A0A0F5L1H7</accession>
<keyword evidence="1" id="KW-0472">Membrane</keyword>
<dbReference type="AlphaFoldDB" id="A0A0F5L1H7"/>
<dbReference type="STRING" id="1121477.SAMN02745223_00683"/>
<dbReference type="RefSeq" id="WP_046137278.1">
    <property type="nucleotide sequence ID" value="NZ_FQVC01000002.1"/>
</dbReference>
<dbReference type="Proteomes" id="UP000184533">
    <property type="component" value="Unassembled WGS sequence"/>
</dbReference>
<dbReference type="OrthoDB" id="9809977at2"/>
<dbReference type="NCBIfam" id="NF038065">
    <property type="entry name" value="Pr6Pr"/>
    <property type="match status" value="1"/>
</dbReference>
<sequence length="212" mass="23831">MNGRRLLTLIGLLIGATGLVVQFVISMQAYLAAGRDIPGALGTFFTYYTILTNIVLVLIYLSELTTTPRLELFRRPIVRAMMAANIALVMIFVYFVLRHLSVLSGLFLVCDYILHYITPTLYVVWWAAFARHGTLRLADIPLMLAPTLVYFLYAMARGAWVREYPYPILNAIELGYLQVLLNAVYMTIGLGLLCVGVILLDQWLGKRQVAHG</sequence>
<dbReference type="EMBL" id="LAJF01000156">
    <property type="protein sequence ID" value="KKB76271.1"/>
    <property type="molecule type" value="Genomic_DNA"/>
</dbReference>
<evidence type="ECO:0008006" key="6">
    <source>
        <dbReference type="Google" id="ProtNLM"/>
    </source>
</evidence>
<keyword evidence="1" id="KW-1133">Transmembrane helix</keyword>
<dbReference type="Proteomes" id="UP000033608">
    <property type="component" value="Unassembled WGS sequence"/>
</dbReference>
<evidence type="ECO:0000256" key="1">
    <source>
        <dbReference type="SAM" id="Phobius"/>
    </source>
</evidence>
<reference evidence="3 5" key="2">
    <citation type="submission" date="2016-11" db="EMBL/GenBank/DDBJ databases">
        <authorList>
            <person name="Jaros S."/>
            <person name="Januszkiewicz K."/>
            <person name="Wedrychowicz H."/>
        </authorList>
    </citation>
    <scope>NUCLEOTIDE SEQUENCE [LARGE SCALE GENOMIC DNA]</scope>
    <source>
        <strain evidence="3 5">DSM 17137</strain>
    </source>
</reference>
<dbReference type="InterPro" id="IPR049713">
    <property type="entry name" value="Pr6Pr-like"/>
</dbReference>
<feature type="transmembrane region" description="Helical" evidence="1">
    <location>
        <begin position="103"/>
        <end position="125"/>
    </location>
</feature>
<protein>
    <recommendedName>
        <fullName evidence="6">FAR-17a/AIG1-like protein</fullName>
    </recommendedName>
</protein>
<evidence type="ECO:0000313" key="3">
    <source>
        <dbReference type="EMBL" id="SHE61190.1"/>
    </source>
</evidence>
<feature type="transmembrane region" description="Helical" evidence="1">
    <location>
        <begin position="77"/>
        <end position="97"/>
    </location>
</feature>
<dbReference type="PATRIC" id="fig|1121477.3.peg.1041"/>
<evidence type="ECO:0000313" key="5">
    <source>
        <dbReference type="Proteomes" id="UP000184533"/>
    </source>
</evidence>
<gene>
    <name evidence="3" type="ORF">SAMN02745223_00683</name>
    <name evidence="2" type="ORF">VW29_21265</name>
</gene>
<name>A0A0F5L1H7_9HYPH</name>